<feature type="transmembrane region" description="Helical" evidence="1">
    <location>
        <begin position="47"/>
        <end position="69"/>
    </location>
</feature>
<organism evidence="2 3">
    <name type="scientific">Ottowia flava</name>
    <dbReference type="NCBI Taxonomy" id="2675430"/>
    <lineage>
        <taxon>Bacteria</taxon>
        <taxon>Pseudomonadati</taxon>
        <taxon>Pseudomonadota</taxon>
        <taxon>Betaproteobacteria</taxon>
        <taxon>Burkholderiales</taxon>
        <taxon>Comamonadaceae</taxon>
        <taxon>Ottowia</taxon>
    </lineage>
</organism>
<feature type="transmembrane region" description="Helical" evidence="1">
    <location>
        <begin position="7"/>
        <end position="27"/>
    </location>
</feature>
<comment type="caution">
    <text evidence="2">The sequence shown here is derived from an EMBL/GenBank/DDBJ whole genome shotgun (WGS) entry which is preliminary data.</text>
</comment>
<evidence type="ECO:0000313" key="3">
    <source>
        <dbReference type="Proteomes" id="UP001597304"/>
    </source>
</evidence>
<name>A0ABW4KRE5_9BURK</name>
<sequence length="87" mass="10131">MLRERWMWIAWPAFLVAAVLEMMVFAVLDPETLSLFGEPVGWSRYAIYTVTFFIFWGMTMVSSALTVLLSMSPLEINQRPLRPTDQR</sequence>
<evidence type="ECO:0000256" key="1">
    <source>
        <dbReference type="SAM" id="Phobius"/>
    </source>
</evidence>
<evidence type="ECO:0000313" key="2">
    <source>
        <dbReference type="EMBL" id="MFD1710610.1"/>
    </source>
</evidence>
<accession>A0ABW4KRE5</accession>
<keyword evidence="1" id="KW-0472">Membrane</keyword>
<proteinExistence type="predicted"/>
<keyword evidence="3" id="KW-1185">Reference proteome</keyword>
<keyword evidence="1" id="KW-0812">Transmembrane</keyword>
<dbReference type="RefSeq" id="WP_147914907.1">
    <property type="nucleotide sequence ID" value="NZ_JBHUEJ010000017.1"/>
</dbReference>
<reference evidence="3" key="1">
    <citation type="journal article" date="2019" name="Int. J. Syst. Evol. Microbiol.">
        <title>The Global Catalogue of Microorganisms (GCM) 10K type strain sequencing project: providing services to taxonomists for standard genome sequencing and annotation.</title>
        <authorList>
            <consortium name="The Broad Institute Genomics Platform"/>
            <consortium name="The Broad Institute Genome Sequencing Center for Infectious Disease"/>
            <person name="Wu L."/>
            <person name="Ma J."/>
        </authorList>
    </citation>
    <scope>NUCLEOTIDE SEQUENCE [LARGE SCALE GENOMIC DNA]</scope>
    <source>
        <strain evidence="3">LMG 29247</strain>
    </source>
</reference>
<protein>
    <submittedName>
        <fullName evidence="2">Uncharacterized protein</fullName>
    </submittedName>
</protein>
<gene>
    <name evidence="2" type="ORF">ACFSF0_08335</name>
</gene>
<dbReference type="EMBL" id="JBHUEJ010000017">
    <property type="protein sequence ID" value="MFD1710610.1"/>
    <property type="molecule type" value="Genomic_DNA"/>
</dbReference>
<keyword evidence="1" id="KW-1133">Transmembrane helix</keyword>
<dbReference type="Proteomes" id="UP001597304">
    <property type="component" value="Unassembled WGS sequence"/>
</dbReference>